<dbReference type="Proteomes" id="UP000654075">
    <property type="component" value="Unassembled WGS sequence"/>
</dbReference>
<evidence type="ECO:0000313" key="2">
    <source>
        <dbReference type="EMBL" id="CAE8594121.1"/>
    </source>
</evidence>
<feature type="compositionally biased region" description="Low complexity" evidence="1">
    <location>
        <begin position="10"/>
        <end position="20"/>
    </location>
</feature>
<name>A0A813E5H8_POLGL</name>
<feature type="non-terminal residue" evidence="2">
    <location>
        <position position="153"/>
    </location>
</feature>
<feature type="compositionally biased region" description="Low complexity" evidence="1">
    <location>
        <begin position="144"/>
        <end position="153"/>
    </location>
</feature>
<evidence type="ECO:0000256" key="1">
    <source>
        <dbReference type="SAM" id="MobiDB-lite"/>
    </source>
</evidence>
<dbReference type="EMBL" id="CAJNNV010006812">
    <property type="protein sequence ID" value="CAE8594121.1"/>
    <property type="molecule type" value="Genomic_DNA"/>
</dbReference>
<comment type="caution">
    <text evidence="2">The sequence shown here is derived from an EMBL/GenBank/DDBJ whole genome shotgun (WGS) entry which is preliminary data.</text>
</comment>
<evidence type="ECO:0000313" key="3">
    <source>
        <dbReference type="Proteomes" id="UP000654075"/>
    </source>
</evidence>
<keyword evidence="3" id="KW-1185">Reference proteome</keyword>
<gene>
    <name evidence="2" type="ORF">PGLA1383_LOCUS12693</name>
</gene>
<reference evidence="2" key="1">
    <citation type="submission" date="2021-02" db="EMBL/GenBank/DDBJ databases">
        <authorList>
            <person name="Dougan E. K."/>
            <person name="Rhodes N."/>
            <person name="Thang M."/>
            <person name="Chan C."/>
        </authorList>
    </citation>
    <scope>NUCLEOTIDE SEQUENCE</scope>
</reference>
<dbReference type="AlphaFoldDB" id="A0A813E5H8"/>
<sequence>MAGKLRQEGPGKLAPKPKGGFSLPAPKATMPTAEAAVAALAGRGITGLPPPPSSRPSASIGSQVKMWLSRLQTDSVASDIVESLNAALDSSVGTVLEIERKEPAKDWASMTVSSQEAADALVKLSKQRKLQHQGRGLKAELEQEAAAAPAVAP</sequence>
<accession>A0A813E5H8</accession>
<feature type="region of interest" description="Disordered" evidence="1">
    <location>
        <begin position="1"/>
        <end position="27"/>
    </location>
</feature>
<feature type="region of interest" description="Disordered" evidence="1">
    <location>
        <begin position="132"/>
        <end position="153"/>
    </location>
</feature>
<organism evidence="2 3">
    <name type="scientific">Polarella glacialis</name>
    <name type="common">Dinoflagellate</name>
    <dbReference type="NCBI Taxonomy" id="89957"/>
    <lineage>
        <taxon>Eukaryota</taxon>
        <taxon>Sar</taxon>
        <taxon>Alveolata</taxon>
        <taxon>Dinophyceae</taxon>
        <taxon>Suessiales</taxon>
        <taxon>Suessiaceae</taxon>
        <taxon>Polarella</taxon>
    </lineage>
</organism>
<proteinExistence type="predicted"/>
<protein>
    <submittedName>
        <fullName evidence="2">Uncharacterized protein</fullName>
    </submittedName>
</protein>